<reference evidence="2 3" key="1">
    <citation type="submission" date="2018-07" db="EMBL/GenBank/DDBJ databases">
        <title>Genomic Encyclopedia of Type Strains, Phase IV (KMG-IV): sequencing the most valuable type-strain genomes for metagenomic binning, comparative biology and taxonomic classification.</title>
        <authorList>
            <person name="Goeker M."/>
        </authorList>
    </citation>
    <scope>NUCLEOTIDE SEQUENCE [LARGE SCALE GENOMIC DNA]</scope>
    <source>
        <strain evidence="2 3">DSM 27016</strain>
    </source>
</reference>
<dbReference type="EMBL" id="QPJT01000001">
    <property type="protein sequence ID" value="RCX20961.1"/>
    <property type="molecule type" value="Genomic_DNA"/>
</dbReference>
<dbReference type="InterPro" id="IPR042099">
    <property type="entry name" value="ANL_N_sf"/>
</dbReference>
<dbReference type="SUPFAM" id="SSF56801">
    <property type="entry name" value="Acetyl-CoA synthetase-like"/>
    <property type="match status" value="1"/>
</dbReference>
<organism evidence="2 3">
    <name type="scientific">Anaerobacterium chartisolvens</name>
    <dbReference type="NCBI Taxonomy" id="1297424"/>
    <lineage>
        <taxon>Bacteria</taxon>
        <taxon>Bacillati</taxon>
        <taxon>Bacillota</taxon>
        <taxon>Clostridia</taxon>
        <taxon>Eubacteriales</taxon>
        <taxon>Oscillospiraceae</taxon>
        <taxon>Anaerobacterium</taxon>
    </lineage>
</organism>
<name>A0A369BHS5_9FIRM</name>
<protein>
    <submittedName>
        <fullName evidence="2">Phenylacetate-CoA ligase</fullName>
    </submittedName>
</protein>
<dbReference type="AlphaFoldDB" id="A0A369BHS5"/>
<accession>A0A369BHS5</accession>
<keyword evidence="2" id="KW-0436">Ligase</keyword>
<dbReference type="PANTHER" id="PTHR43845">
    <property type="entry name" value="BLR5969 PROTEIN"/>
    <property type="match status" value="1"/>
</dbReference>
<dbReference type="GO" id="GO:0016874">
    <property type="term" value="F:ligase activity"/>
    <property type="evidence" value="ECO:0007669"/>
    <property type="project" value="UniProtKB-KW"/>
</dbReference>
<evidence type="ECO:0000259" key="1">
    <source>
        <dbReference type="Pfam" id="PF00501"/>
    </source>
</evidence>
<dbReference type="Gene3D" id="3.40.50.12780">
    <property type="entry name" value="N-terminal domain of ligase-like"/>
    <property type="match status" value="1"/>
</dbReference>
<dbReference type="OrthoDB" id="580775at2"/>
<dbReference type="Pfam" id="PF00501">
    <property type="entry name" value="AMP-binding"/>
    <property type="match status" value="1"/>
</dbReference>
<feature type="domain" description="AMP-dependent synthetase/ligase" evidence="1">
    <location>
        <begin position="73"/>
        <end position="231"/>
    </location>
</feature>
<proteinExistence type="predicted"/>
<keyword evidence="3" id="KW-1185">Reference proteome</keyword>
<dbReference type="InterPro" id="IPR000873">
    <property type="entry name" value="AMP-dep_synth/lig_dom"/>
</dbReference>
<gene>
    <name evidence="2" type="ORF">DFR58_101164</name>
</gene>
<evidence type="ECO:0000313" key="2">
    <source>
        <dbReference type="EMBL" id="RCX20961.1"/>
    </source>
</evidence>
<evidence type="ECO:0000313" key="3">
    <source>
        <dbReference type="Proteomes" id="UP000253034"/>
    </source>
</evidence>
<dbReference type="RefSeq" id="WP_114295907.1">
    <property type="nucleotide sequence ID" value="NZ_QPJT01000001.1"/>
</dbReference>
<dbReference type="Proteomes" id="UP000253034">
    <property type="component" value="Unassembled WGS sequence"/>
</dbReference>
<dbReference type="PANTHER" id="PTHR43845:SF1">
    <property type="entry name" value="BLR5969 PROTEIN"/>
    <property type="match status" value="1"/>
</dbReference>
<sequence>MGENNISGIESLNSVISRMKAIPFYKRRIPAVSINSKEDIVCMPITLKSDLRKLSALEMITVSKALLYEYHESSGTVGEPMSTWLTENDFNAYVNQLEETCLEIHEDDIVLIRFPYSISVPAHIFTELVKRKGACVVPVSKATKIAPYTRVLNLLGKLEVSILCCLPYEAFLLSDIAKKTGVDIKREFKKLRAICSAGEMMSESRKRRLEEAWGVPVYEFYGTTETGNLAASCKMGNLHCSEKHFCFEVLDFERRERLGFNRKGLLHITTLSKENFPLLRYDVGDIAELREGCGCGNKSPMLCHHGRGSNKAVYKGKIITHREIEEQIMSLPQELAGNFYKIISKKEEIEIHLEAGKHEDKSILKEIESRIGLDIPLKVKLFPKEGIQNISSLIECESYDKPSYFITIT</sequence>
<comment type="caution">
    <text evidence="2">The sequence shown here is derived from an EMBL/GenBank/DDBJ whole genome shotgun (WGS) entry which is preliminary data.</text>
</comment>